<dbReference type="SUPFAM" id="SSF117987">
    <property type="entry name" value="CRISPR-associated protein"/>
    <property type="match status" value="2"/>
</dbReference>
<reference evidence="2 3" key="1">
    <citation type="submission" date="2020-10" db="EMBL/GenBank/DDBJ databases">
        <title>Sequencing the genomes of 1000 actinobacteria strains.</title>
        <authorList>
            <person name="Klenk H.-P."/>
        </authorList>
    </citation>
    <scope>NUCLEOTIDE SEQUENCE [LARGE SCALE GENOMIC DNA]</scope>
    <source>
        <strain evidence="2 3">DSM 43173</strain>
    </source>
</reference>
<dbReference type="EMBL" id="JADBEK010000001">
    <property type="protein sequence ID" value="MBE1584592.1"/>
    <property type="molecule type" value="Genomic_DNA"/>
</dbReference>
<dbReference type="Pfam" id="PF08798">
    <property type="entry name" value="CRISPR_assoc"/>
    <property type="match status" value="1"/>
</dbReference>
<evidence type="ECO:0000313" key="3">
    <source>
        <dbReference type="Proteomes" id="UP000633509"/>
    </source>
</evidence>
<dbReference type="RefSeq" id="WP_318786856.1">
    <property type="nucleotide sequence ID" value="NZ_JADBEK010000001.1"/>
</dbReference>
<evidence type="ECO:0000256" key="1">
    <source>
        <dbReference type="SAM" id="MobiDB-lite"/>
    </source>
</evidence>
<dbReference type="Gene3D" id="3.30.70.1210">
    <property type="entry name" value="Crispr-associated protein, domain 2"/>
    <property type="match status" value="1"/>
</dbReference>
<dbReference type="InterPro" id="IPR010179">
    <property type="entry name" value="CRISPR-assoc_prot_Cse3"/>
</dbReference>
<dbReference type="NCBIfam" id="TIGR01907">
    <property type="entry name" value="casE_Cse3"/>
    <property type="match status" value="1"/>
</dbReference>
<feature type="compositionally biased region" description="Low complexity" evidence="1">
    <location>
        <begin position="274"/>
        <end position="314"/>
    </location>
</feature>
<protein>
    <submittedName>
        <fullName evidence="2">CRISPR system Cascade subunit CasE</fullName>
    </submittedName>
</protein>
<evidence type="ECO:0000313" key="2">
    <source>
        <dbReference type="EMBL" id="MBE1584592.1"/>
    </source>
</evidence>
<sequence length="314" mass="34537">MTTDMTYLSRIRINPLREKSRVLLASPHAMHGAVMYGIPDAPTDQRILWRLDADDPRRPMLFVLTATRPDWSHLVEQAGWPDADGEHAAIRDYAPLLSQIAVGREFAFRLTANPVQNTSTPTKPTATQLERAAETKRRSFRIGHRTADQQLAWFLSRTQQWGFEIPLAHTDPPALGLHAADDEQQPSTPREVRITARARRSFRKKNNGAKPVVLHTATFEGRLRITDAVAFTERLLGGIGPAKSYGCGLLTLAPLPGLRQERRWPTSGRRHTLTTCTASPTASPASTSNAATSTATRTPSSSSTNATPSASPPR</sequence>
<name>A0ABR9LWA4_9ACTN</name>
<gene>
    <name evidence="2" type="ORF">H4W80_002850</name>
</gene>
<keyword evidence="3" id="KW-1185">Reference proteome</keyword>
<dbReference type="Proteomes" id="UP000633509">
    <property type="component" value="Unassembled WGS sequence"/>
</dbReference>
<dbReference type="SMART" id="SM01101">
    <property type="entry name" value="CRISPR_assoc"/>
    <property type="match status" value="1"/>
</dbReference>
<feature type="region of interest" description="Disordered" evidence="1">
    <location>
        <begin position="261"/>
        <end position="314"/>
    </location>
</feature>
<dbReference type="CDD" id="cd09727">
    <property type="entry name" value="Cas6_I-E"/>
    <property type="match status" value="1"/>
</dbReference>
<organism evidence="2 3">
    <name type="scientific">Nonomuraea angiospora</name>
    <dbReference type="NCBI Taxonomy" id="46172"/>
    <lineage>
        <taxon>Bacteria</taxon>
        <taxon>Bacillati</taxon>
        <taxon>Actinomycetota</taxon>
        <taxon>Actinomycetes</taxon>
        <taxon>Streptosporangiales</taxon>
        <taxon>Streptosporangiaceae</taxon>
        <taxon>Nonomuraea</taxon>
    </lineage>
</organism>
<dbReference type="Gene3D" id="3.30.70.1200">
    <property type="entry name" value="Crispr-associated protein, domain 1"/>
    <property type="match status" value="1"/>
</dbReference>
<proteinExistence type="predicted"/>
<accession>A0ABR9LWA4</accession>
<comment type="caution">
    <text evidence="2">The sequence shown here is derived from an EMBL/GenBank/DDBJ whole genome shotgun (WGS) entry which is preliminary data.</text>
</comment>